<keyword evidence="1" id="KW-1003">Cell membrane</keyword>
<feature type="transmembrane region" description="Helical" evidence="7">
    <location>
        <begin position="245"/>
        <end position="262"/>
    </location>
</feature>
<dbReference type="AlphaFoldDB" id="A0A6J6N042"/>
<feature type="compositionally biased region" description="Basic and acidic residues" evidence="6">
    <location>
        <begin position="279"/>
        <end position="299"/>
    </location>
</feature>
<feature type="transmembrane region" description="Helical" evidence="7">
    <location>
        <begin position="185"/>
        <end position="202"/>
    </location>
</feature>
<dbReference type="PANTHER" id="PTHR30589">
    <property type="entry name" value="PROLIPOPROTEIN DIACYLGLYCERYL TRANSFERASE"/>
    <property type="match status" value="1"/>
</dbReference>
<keyword evidence="3 7" id="KW-0812">Transmembrane</keyword>
<evidence type="ECO:0000256" key="2">
    <source>
        <dbReference type="ARBA" id="ARBA00022679"/>
    </source>
</evidence>
<dbReference type="InterPro" id="IPR001640">
    <property type="entry name" value="Lgt"/>
</dbReference>
<keyword evidence="2" id="KW-0808">Transferase</keyword>
<evidence type="ECO:0000256" key="6">
    <source>
        <dbReference type="SAM" id="MobiDB-lite"/>
    </source>
</evidence>
<keyword evidence="4 7" id="KW-1133">Transmembrane helix</keyword>
<organism evidence="8">
    <name type="scientific">freshwater metagenome</name>
    <dbReference type="NCBI Taxonomy" id="449393"/>
    <lineage>
        <taxon>unclassified sequences</taxon>
        <taxon>metagenomes</taxon>
        <taxon>ecological metagenomes</taxon>
    </lineage>
</organism>
<feature type="transmembrane region" description="Helical" evidence="7">
    <location>
        <begin position="53"/>
        <end position="72"/>
    </location>
</feature>
<dbReference type="NCBIfam" id="TIGR00544">
    <property type="entry name" value="lgt"/>
    <property type="match status" value="1"/>
</dbReference>
<dbReference type="Pfam" id="PF01790">
    <property type="entry name" value="LGT"/>
    <property type="match status" value="1"/>
</dbReference>
<feature type="transmembrane region" description="Helical" evidence="7">
    <location>
        <begin position="92"/>
        <end position="116"/>
    </location>
</feature>
<protein>
    <submittedName>
        <fullName evidence="8">Unannotated protein</fullName>
    </submittedName>
</protein>
<evidence type="ECO:0000256" key="4">
    <source>
        <dbReference type="ARBA" id="ARBA00022989"/>
    </source>
</evidence>
<evidence type="ECO:0000256" key="1">
    <source>
        <dbReference type="ARBA" id="ARBA00022475"/>
    </source>
</evidence>
<dbReference type="EMBL" id="CAEZXK010000002">
    <property type="protein sequence ID" value="CAB4679526.1"/>
    <property type="molecule type" value="Genomic_DNA"/>
</dbReference>
<sequence>MNILNSIPSPDVSSFELGPIRVHFYALFILIGIALAIWIGSRRFKQRGGQSGMILDIALWAVPFGIVGGRIFHVLTHWDYYFYAGADLTKVFAVWEGGLAIFGALILGSVGAFIGARTAGIKFLAFADAIAPGVLVAQAIGRIGNYFNNELFGLPTTLPWGLEISTANPAYPAGLPAGVLFHPTFLYELIWNLMGFAVLIWLDRKLKLRWGQMFAAYLITYSIGRAFIESIRIDPSDIFFGLRTNVWSAIFTIAIGVALFVWSRRTHKEEETSVYLPGREPKDPDVIDSEGTKADKVEN</sequence>
<dbReference type="HAMAP" id="MF_01147">
    <property type="entry name" value="Lgt"/>
    <property type="match status" value="1"/>
</dbReference>
<dbReference type="GO" id="GO:0005886">
    <property type="term" value="C:plasma membrane"/>
    <property type="evidence" value="ECO:0007669"/>
    <property type="project" value="InterPro"/>
</dbReference>
<dbReference type="PANTHER" id="PTHR30589:SF0">
    <property type="entry name" value="PHOSPHATIDYLGLYCEROL--PROLIPOPROTEIN DIACYLGLYCERYL TRANSFERASE"/>
    <property type="match status" value="1"/>
</dbReference>
<evidence type="ECO:0000256" key="5">
    <source>
        <dbReference type="ARBA" id="ARBA00023136"/>
    </source>
</evidence>
<evidence type="ECO:0000313" key="8">
    <source>
        <dbReference type="EMBL" id="CAB4679526.1"/>
    </source>
</evidence>
<feature type="transmembrane region" description="Helical" evidence="7">
    <location>
        <begin position="123"/>
        <end position="141"/>
    </location>
</feature>
<name>A0A6J6N042_9ZZZZ</name>
<proteinExistence type="inferred from homology"/>
<dbReference type="PROSITE" id="PS01311">
    <property type="entry name" value="LGT"/>
    <property type="match status" value="1"/>
</dbReference>
<accession>A0A6J6N042</accession>
<feature type="transmembrane region" description="Helical" evidence="7">
    <location>
        <begin position="214"/>
        <end position="233"/>
    </location>
</feature>
<dbReference type="GO" id="GO:0042158">
    <property type="term" value="P:lipoprotein biosynthetic process"/>
    <property type="evidence" value="ECO:0007669"/>
    <property type="project" value="InterPro"/>
</dbReference>
<evidence type="ECO:0000256" key="7">
    <source>
        <dbReference type="SAM" id="Phobius"/>
    </source>
</evidence>
<feature type="region of interest" description="Disordered" evidence="6">
    <location>
        <begin position="273"/>
        <end position="299"/>
    </location>
</feature>
<gene>
    <name evidence="8" type="ORF">UFOPK2370_00165</name>
</gene>
<dbReference type="GO" id="GO:0008961">
    <property type="term" value="F:phosphatidylglycerol-prolipoprotein diacylglyceryl transferase activity"/>
    <property type="evidence" value="ECO:0007669"/>
    <property type="project" value="InterPro"/>
</dbReference>
<evidence type="ECO:0000256" key="3">
    <source>
        <dbReference type="ARBA" id="ARBA00022692"/>
    </source>
</evidence>
<keyword evidence="5 7" id="KW-0472">Membrane</keyword>
<reference evidence="8" key="1">
    <citation type="submission" date="2020-05" db="EMBL/GenBank/DDBJ databases">
        <authorList>
            <person name="Chiriac C."/>
            <person name="Salcher M."/>
            <person name="Ghai R."/>
            <person name="Kavagutti S V."/>
        </authorList>
    </citation>
    <scope>NUCLEOTIDE SEQUENCE</scope>
</reference>
<feature type="transmembrane region" description="Helical" evidence="7">
    <location>
        <begin position="20"/>
        <end position="41"/>
    </location>
</feature>